<protein>
    <recommendedName>
        <fullName evidence="14 17">Alpha-1,3-mannosyl-glycoprotein 2-beta-N-acetylglucosaminyltransferase</fullName>
        <shortName evidence="17">GNT-I</shortName>
        <shortName evidence="17">GlcNAc-T I</shortName>
        <ecNumber evidence="14 17">2.4.1.101</ecNumber>
    </recommendedName>
    <alternativeName>
        <fullName evidence="15 17">N-glycosyl-oligosaccharide-glycoprotein N-acetylglucosaminyltransferase I</fullName>
    </alternativeName>
</protein>
<dbReference type="GO" id="GO:0006487">
    <property type="term" value="P:protein N-linked glycosylation"/>
    <property type="evidence" value="ECO:0007669"/>
    <property type="project" value="TreeGrafter"/>
</dbReference>
<evidence type="ECO:0000256" key="13">
    <source>
        <dbReference type="ARBA" id="ARBA00037706"/>
    </source>
</evidence>
<organism evidence="19 20">
    <name type="scientific">Mesorhabditis spiculigera</name>
    <dbReference type="NCBI Taxonomy" id="96644"/>
    <lineage>
        <taxon>Eukaryota</taxon>
        <taxon>Metazoa</taxon>
        <taxon>Ecdysozoa</taxon>
        <taxon>Nematoda</taxon>
        <taxon>Chromadorea</taxon>
        <taxon>Rhabditida</taxon>
        <taxon>Rhabditina</taxon>
        <taxon>Rhabditomorpha</taxon>
        <taxon>Rhabditoidea</taxon>
        <taxon>Rhabditidae</taxon>
        <taxon>Mesorhabditinae</taxon>
        <taxon>Mesorhabditis</taxon>
    </lineage>
</organism>
<evidence type="ECO:0000256" key="7">
    <source>
        <dbReference type="ARBA" id="ARBA00022723"/>
    </source>
</evidence>
<reference evidence="19" key="1">
    <citation type="submission" date="2023-06" db="EMBL/GenBank/DDBJ databases">
        <authorList>
            <person name="Delattre M."/>
        </authorList>
    </citation>
    <scope>NUCLEOTIDE SEQUENCE</scope>
    <source>
        <strain evidence="19">AF72</strain>
    </source>
</reference>
<proteinExistence type="inferred from homology"/>
<dbReference type="PANTHER" id="PTHR10468:SF0">
    <property type="entry name" value="ALPHA-1,3-MANNOSYL-GLYCOPROTEIN 2-BETA-N-ACETYLGLUCOSAMINYLTRANSFERASE"/>
    <property type="match status" value="1"/>
</dbReference>
<accession>A0AA36D8T5</accession>
<dbReference type="EMBL" id="CATQJA010002663">
    <property type="protein sequence ID" value="CAJ0581819.1"/>
    <property type="molecule type" value="Genomic_DNA"/>
</dbReference>
<evidence type="ECO:0000256" key="11">
    <source>
        <dbReference type="ARBA" id="ARBA00023136"/>
    </source>
</evidence>
<dbReference type="InterPro" id="IPR029044">
    <property type="entry name" value="Nucleotide-diphossugar_trans"/>
</dbReference>
<dbReference type="GO" id="GO:0003827">
    <property type="term" value="F:alpha-1,3-mannosylglycoprotein 2-beta-N-acetylglucosaminyltransferase activity"/>
    <property type="evidence" value="ECO:0007669"/>
    <property type="project" value="UniProtKB-UniRule"/>
</dbReference>
<evidence type="ECO:0000313" key="19">
    <source>
        <dbReference type="EMBL" id="CAJ0581819.1"/>
    </source>
</evidence>
<evidence type="ECO:0000313" key="20">
    <source>
        <dbReference type="Proteomes" id="UP001177023"/>
    </source>
</evidence>
<evidence type="ECO:0000256" key="1">
    <source>
        <dbReference type="ARBA" id="ARBA00004323"/>
    </source>
</evidence>
<keyword evidence="12 17" id="KW-0464">Manganese</keyword>
<dbReference type="InterPro" id="IPR052261">
    <property type="entry name" value="Glycosyltransferase_13"/>
</dbReference>
<dbReference type="GO" id="GO:0030145">
    <property type="term" value="F:manganese ion binding"/>
    <property type="evidence" value="ECO:0007669"/>
    <property type="project" value="UniProtKB-UniRule"/>
</dbReference>
<feature type="coiled-coil region" evidence="18">
    <location>
        <begin position="39"/>
        <end position="66"/>
    </location>
</feature>
<dbReference type="EC" id="2.4.1.101" evidence="14 17"/>
<sequence>MPSTRRLVLLLVALIGFWVIVAYHFLRSGEEDPTYNAEVDELLAKIHDLERQLDIENVAIKRLQAEVEANSKLIRANRVNLEGQEPHGPWKEPIPILVFSCNRKDAVRAHVDRLISLRPSAERFPIIVSQDCDDEATAQAIKSFGDKVTYVKHIAGDKANLTIPNEHKRWTTYYRIARHYKLALHHTFRNLGYSTVVITEDDLDVAPDFFEYFSATRYLLDADPTLYCVSAWNDNGKKHLINENAPELLYRSDFFPGLGWMMSKKLWDEFEPRWPQGFWDDWIREPENRKNRSCIRPEISRTAMSAYGQKGASEGLFFTKHLARVVLNHKSVEFTKLNLDYLQKNNYDSLFIKTVYTQAEPIRIDEMLGVPKSGSVRITYDANLDYIKKADKLQIMHDFKAGVPRTAYQGVVTAFLNGLRVYLVPDPAKVSGYNKKWEVPAGID</sequence>
<evidence type="ECO:0000256" key="6">
    <source>
        <dbReference type="ARBA" id="ARBA00022692"/>
    </source>
</evidence>
<keyword evidence="20" id="KW-1185">Reference proteome</keyword>
<evidence type="ECO:0000256" key="10">
    <source>
        <dbReference type="ARBA" id="ARBA00023034"/>
    </source>
</evidence>
<keyword evidence="18" id="KW-0175">Coiled coil</keyword>
<evidence type="ECO:0000256" key="2">
    <source>
        <dbReference type="ARBA" id="ARBA00004922"/>
    </source>
</evidence>
<dbReference type="Pfam" id="PF03071">
    <property type="entry name" value="GNT-I"/>
    <property type="match status" value="1"/>
</dbReference>
<keyword evidence="9" id="KW-1133">Transmembrane helix</keyword>
<evidence type="ECO:0000256" key="16">
    <source>
        <dbReference type="ARBA" id="ARBA00049421"/>
    </source>
</evidence>
<keyword evidence="11" id="KW-0472">Membrane</keyword>
<comment type="cofactor">
    <cofactor evidence="17">
        <name>Mn(2+)</name>
        <dbReference type="ChEBI" id="CHEBI:29035"/>
    </cofactor>
    <text evidence="17">The cofactor is mostly bound to the substrate.</text>
</comment>
<comment type="caution">
    <text evidence="19">The sequence shown here is derived from an EMBL/GenBank/DDBJ whole genome shotgun (WGS) entry which is preliminary data.</text>
</comment>
<evidence type="ECO:0000256" key="3">
    <source>
        <dbReference type="ARBA" id="ARBA00006492"/>
    </source>
</evidence>
<comment type="pathway">
    <text evidence="2 17">Protein modification; protein glycosylation.</text>
</comment>
<comment type="subcellular location">
    <subcellularLocation>
        <location evidence="1 17">Golgi apparatus membrane</location>
        <topology evidence="1 17">Single-pass type II membrane protein</topology>
    </subcellularLocation>
</comment>
<evidence type="ECO:0000256" key="12">
    <source>
        <dbReference type="ARBA" id="ARBA00023211"/>
    </source>
</evidence>
<dbReference type="GO" id="GO:0000139">
    <property type="term" value="C:Golgi membrane"/>
    <property type="evidence" value="ECO:0007669"/>
    <property type="project" value="UniProtKB-SubCell"/>
</dbReference>
<evidence type="ECO:0000256" key="9">
    <source>
        <dbReference type="ARBA" id="ARBA00022989"/>
    </source>
</evidence>
<evidence type="ECO:0000256" key="18">
    <source>
        <dbReference type="SAM" id="Coils"/>
    </source>
</evidence>
<keyword evidence="7 17" id="KW-0479">Metal-binding</keyword>
<comment type="function">
    <text evidence="13 17">Initiates complex N-linked carbohydrate formation. Essential for the conversion of high-mannose to hybrid and complex N-glycans.</text>
</comment>
<evidence type="ECO:0000256" key="14">
    <source>
        <dbReference type="ARBA" id="ARBA00038949"/>
    </source>
</evidence>
<name>A0AA36D8T5_9BILA</name>
<dbReference type="SUPFAM" id="SSF53448">
    <property type="entry name" value="Nucleotide-diphospho-sugar transferases"/>
    <property type="match status" value="1"/>
</dbReference>
<feature type="non-terminal residue" evidence="19">
    <location>
        <position position="444"/>
    </location>
</feature>
<evidence type="ECO:0000256" key="4">
    <source>
        <dbReference type="ARBA" id="ARBA00022676"/>
    </source>
</evidence>
<dbReference type="Proteomes" id="UP001177023">
    <property type="component" value="Unassembled WGS sequence"/>
</dbReference>
<dbReference type="AlphaFoldDB" id="A0AA36D8T5"/>
<keyword evidence="6" id="KW-0812">Transmembrane</keyword>
<comment type="catalytic activity">
    <reaction evidence="16 17">
        <text>N(4)-(alpha-D-Man-(1-&gt;3)-[alpha-D-Man-(1-&gt;3)-[alpha-D-Man-(1-&gt;6)]-alpha-D-Man-(1-&gt;6)]-beta-D-Man-(1-&gt;4)-beta-D-GlcNAc-(1-&gt;4)-beta-D-GlcNAc)-L-asparaginyl-[protein] (N-glucan mannose isomer 5A1,2) + UDP-N-acetyl-alpha-D-glucosamine = N(4)-{beta-D-GlcNAc-(1-&gt;2)-alpha-D-Man-(1-&gt;3)-[alpha-D-Man-(1-&gt;3)-[alpha-D-Man-(1-&gt;6)]-alpha-D-Man-(1-&gt;6)]-beta-D-Man-(1-&gt;4)-beta-D-GlcNAc-(1-&gt;4)-beta-D-GlcNAc}-L-asparaginyl-[protein] + UDP + H(+)</text>
        <dbReference type="Rhea" id="RHEA:11456"/>
        <dbReference type="Rhea" id="RHEA-COMP:14367"/>
        <dbReference type="Rhea" id="RHEA-COMP:14368"/>
        <dbReference type="ChEBI" id="CHEBI:15378"/>
        <dbReference type="ChEBI" id="CHEBI:57705"/>
        <dbReference type="ChEBI" id="CHEBI:58223"/>
        <dbReference type="ChEBI" id="CHEBI:59087"/>
        <dbReference type="ChEBI" id="CHEBI:60625"/>
        <dbReference type="EC" id="2.4.1.101"/>
    </reaction>
</comment>
<dbReference type="FunFam" id="3.90.550.10:FF:000055">
    <property type="entry name" value="Alpha-1,3-mannosyl-glycoprotein 2-beta-N-acetylglucosaminyltransferase"/>
    <property type="match status" value="1"/>
</dbReference>
<keyword evidence="4 17" id="KW-0328">Glycosyltransferase</keyword>
<evidence type="ECO:0000256" key="8">
    <source>
        <dbReference type="ARBA" id="ARBA00022968"/>
    </source>
</evidence>
<evidence type="ECO:0000256" key="5">
    <source>
        <dbReference type="ARBA" id="ARBA00022679"/>
    </source>
</evidence>
<keyword evidence="8 17" id="KW-0735">Signal-anchor</keyword>
<dbReference type="Gene3D" id="3.90.550.10">
    <property type="entry name" value="Spore Coat Polysaccharide Biosynthesis Protein SpsA, Chain A"/>
    <property type="match status" value="1"/>
</dbReference>
<dbReference type="CDD" id="cd02514">
    <property type="entry name" value="GT13_GLCNAC-TI"/>
    <property type="match status" value="1"/>
</dbReference>
<dbReference type="Gene3D" id="3.10.180.20">
    <property type="entry name" value="N-Acetylglucosaminyltransferase I, Domain 2"/>
    <property type="match status" value="1"/>
</dbReference>
<keyword evidence="10 17" id="KW-0333">Golgi apparatus</keyword>
<dbReference type="PANTHER" id="PTHR10468">
    <property type="entry name" value="PROTEIN O-LINKED-MANNOSE BETA-1,2-N-ACETYLGLUCOSAMINYLTRANSFERASE 1/ALPHA-1,3-MANNOSYL-GLYCOPROTEIN 2-BETA-N-ACETYLGLUCOSAMINYLTRANSFERASE"/>
    <property type="match status" value="1"/>
</dbReference>
<keyword evidence="5" id="KW-0808">Transferase</keyword>
<dbReference type="InterPro" id="IPR004139">
    <property type="entry name" value="Glyco_trans_13"/>
</dbReference>
<gene>
    <name evidence="19" type="ORF">MSPICULIGERA_LOCUS19973</name>
</gene>
<evidence type="ECO:0000256" key="17">
    <source>
        <dbReference type="RuleBase" id="RU368119"/>
    </source>
</evidence>
<comment type="similarity">
    <text evidence="3 17">Belongs to the glycosyltransferase 13 family.</text>
</comment>
<evidence type="ECO:0000256" key="15">
    <source>
        <dbReference type="ARBA" id="ARBA00041712"/>
    </source>
</evidence>